<comment type="caution">
    <text evidence="2">The sequence shown here is derived from an EMBL/GenBank/DDBJ whole genome shotgun (WGS) entry which is preliminary data.</text>
</comment>
<dbReference type="RefSeq" id="WP_084392787.1">
    <property type="nucleotide sequence ID" value="NZ_BMKF01000002.1"/>
</dbReference>
<evidence type="ECO:0000313" key="2">
    <source>
        <dbReference type="EMBL" id="GGB69796.1"/>
    </source>
</evidence>
<organism evidence="2 3">
    <name type="scientific">Henriciella pelagia</name>
    <dbReference type="NCBI Taxonomy" id="1977912"/>
    <lineage>
        <taxon>Bacteria</taxon>
        <taxon>Pseudomonadati</taxon>
        <taxon>Pseudomonadota</taxon>
        <taxon>Alphaproteobacteria</taxon>
        <taxon>Hyphomonadales</taxon>
        <taxon>Hyphomonadaceae</taxon>
        <taxon>Henriciella</taxon>
    </lineage>
</organism>
<reference evidence="3" key="1">
    <citation type="journal article" date="2019" name="Int. J. Syst. Evol. Microbiol.">
        <title>The Global Catalogue of Microorganisms (GCM) 10K type strain sequencing project: providing services to taxonomists for standard genome sequencing and annotation.</title>
        <authorList>
            <consortium name="The Broad Institute Genomics Platform"/>
            <consortium name="The Broad Institute Genome Sequencing Center for Infectious Disease"/>
            <person name="Wu L."/>
            <person name="Ma J."/>
        </authorList>
    </citation>
    <scope>NUCLEOTIDE SEQUENCE [LARGE SCALE GENOMIC DNA]</scope>
    <source>
        <strain evidence="3">CGMCC 1.15928</strain>
    </source>
</reference>
<feature type="region of interest" description="Disordered" evidence="1">
    <location>
        <begin position="26"/>
        <end position="71"/>
    </location>
</feature>
<gene>
    <name evidence="2" type="ORF">GCM10011503_18070</name>
</gene>
<dbReference type="EMBL" id="BMKF01000002">
    <property type="protein sequence ID" value="GGB69796.1"/>
    <property type="molecule type" value="Genomic_DNA"/>
</dbReference>
<evidence type="ECO:0000313" key="3">
    <source>
        <dbReference type="Proteomes" id="UP000628854"/>
    </source>
</evidence>
<feature type="region of interest" description="Disordered" evidence="1">
    <location>
        <begin position="88"/>
        <end position="112"/>
    </location>
</feature>
<name>A0ABQ1JLL5_9PROT</name>
<keyword evidence="3" id="KW-1185">Reference proteome</keyword>
<proteinExistence type="predicted"/>
<evidence type="ECO:0008006" key="4">
    <source>
        <dbReference type="Google" id="ProtNLM"/>
    </source>
</evidence>
<dbReference type="Proteomes" id="UP000628854">
    <property type="component" value="Unassembled WGS sequence"/>
</dbReference>
<evidence type="ECO:0000256" key="1">
    <source>
        <dbReference type="SAM" id="MobiDB-lite"/>
    </source>
</evidence>
<accession>A0ABQ1JLL5</accession>
<dbReference type="PROSITE" id="PS51257">
    <property type="entry name" value="PROKAR_LIPOPROTEIN"/>
    <property type="match status" value="1"/>
</dbReference>
<protein>
    <recommendedName>
        <fullName evidence="4">Lipoprotein</fullName>
    </recommendedName>
</protein>
<sequence>MKIHYGIIGLLGAGMVVAGCDLSLNGIGGKDQDTPEVSETPGETDLAETPTEPEPVPETPPAETEPDTVRPASATIQTEIDWEAARNDLASSPPDETDNTFNIQSGSTAPPVPVLLPTAPVRPAGASNGQQPQFRPVPDGYFAVFPGAEYNLIVNGTNLVTDIPGVENRESEDMTYSETTTGAIVSFSRYGADYLVEFECLGSGEEGGDCITEEEAMAVAEEIVISGTQ</sequence>